<reference evidence="2 3" key="1">
    <citation type="journal article" date="2015" name="BMC Genomics">
        <title>Comparative genomics of Fructobacillus spp. and Leuconostoc spp. reveals niche-specific evolution of Fructobacillus spp.</title>
        <authorList>
            <person name="Endo A."/>
            <person name="Tanizawa Y."/>
            <person name="Tanaka N."/>
            <person name="Maeno S."/>
            <person name="Kumar H."/>
            <person name="Shiwa Y."/>
            <person name="Okada S."/>
            <person name="Yoshikawa H."/>
            <person name="Dicks L."/>
            <person name="Nakagawa J."/>
            <person name="Arita M."/>
        </authorList>
    </citation>
    <scope>NUCLEOTIDE SEQUENCE [LARGE SCALE GENOMIC DNA]</scope>
    <source>
        <strain evidence="2 3">JCM 12225</strain>
    </source>
</reference>
<name>A0A0K8MID4_9LACO</name>
<dbReference type="Gene3D" id="3.30.1330.30">
    <property type="match status" value="1"/>
</dbReference>
<feature type="domain" description="Ribosomal protein eL8/eL30/eS12/Gadd45" evidence="1">
    <location>
        <begin position="5"/>
        <end position="95"/>
    </location>
</feature>
<evidence type="ECO:0000313" key="2">
    <source>
        <dbReference type="EMBL" id="GAP00213.1"/>
    </source>
</evidence>
<accession>A0A0K8MID4</accession>
<organism evidence="2 3">
    <name type="scientific">Fructobacillus ficulneus</name>
    <dbReference type="NCBI Taxonomy" id="157463"/>
    <lineage>
        <taxon>Bacteria</taxon>
        <taxon>Bacillati</taxon>
        <taxon>Bacillota</taxon>
        <taxon>Bacilli</taxon>
        <taxon>Lactobacillales</taxon>
        <taxon>Lactobacillaceae</taxon>
        <taxon>Fructobacillus</taxon>
    </lineage>
</organism>
<protein>
    <submittedName>
        <fullName evidence="2">Ribosomal protein L7A family</fullName>
    </submittedName>
</protein>
<evidence type="ECO:0000313" key="3">
    <source>
        <dbReference type="Proteomes" id="UP000253891"/>
    </source>
</evidence>
<dbReference type="Pfam" id="PF01248">
    <property type="entry name" value="Ribosomal_L7Ae"/>
    <property type="match status" value="1"/>
</dbReference>
<dbReference type="GO" id="GO:0005840">
    <property type="term" value="C:ribosome"/>
    <property type="evidence" value="ECO:0007669"/>
    <property type="project" value="UniProtKB-KW"/>
</dbReference>
<dbReference type="Proteomes" id="UP000253891">
    <property type="component" value="Unassembled WGS sequence"/>
</dbReference>
<dbReference type="AlphaFoldDB" id="A0A0K8MID4"/>
<dbReference type="InterPro" id="IPR004038">
    <property type="entry name" value="Ribosomal_eL8/eL30/eS12/Gad45"/>
</dbReference>
<dbReference type="STRING" id="157463.GCA_001047075_01115"/>
<gene>
    <name evidence="2" type="ORF">FFIC_282250</name>
</gene>
<keyword evidence="2" id="KW-0687">Ribonucleoprotein</keyword>
<evidence type="ECO:0000259" key="1">
    <source>
        <dbReference type="Pfam" id="PF01248"/>
    </source>
</evidence>
<dbReference type="RefSeq" id="WP_061993539.1">
    <property type="nucleotide sequence ID" value="NZ_DF968005.1"/>
</dbReference>
<proteinExistence type="predicted"/>
<dbReference type="InterPro" id="IPR029064">
    <property type="entry name" value="Ribosomal_eL30-like_sf"/>
</dbReference>
<dbReference type="SUPFAM" id="SSF55315">
    <property type="entry name" value="L30e-like"/>
    <property type="match status" value="1"/>
</dbReference>
<dbReference type="OrthoDB" id="9794863at2"/>
<dbReference type="EMBL" id="DF968005">
    <property type="protein sequence ID" value="GAP00213.1"/>
    <property type="molecule type" value="Genomic_DNA"/>
</dbReference>
<keyword evidence="2" id="KW-0689">Ribosomal protein</keyword>
<keyword evidence="3" id="KW-1185">Reference proteome</keyword>
<sequence length="105" mass="11767">MNSKDKILQLLGLARRSNNLVFGTGDTLTAIQKSKAKIAFFPIDGGASQQKKFRDKANFYQVTLVEDFTKDELSQAIGLNRSIMAITDNGFAKKINELLKEKERN</sequence>